<name>A0A4V1CMD9_9CELL</name>
<dbReference type="Gene3D" id="2.60.40.1180">
    <property type="entry name" value="Golgi alpha-mannosidase II"/>
    <property type="match status" value="1"/>
</dbReference>
<dbReference type="InterPro" id="IPR017853">
    <property type="entry name" value="GH"/>
</dbReference>
<evidence type="ECO:0000256" key="1">
    <source>
        <dbReference type="ARBA" id="ARBA00001462"/>
    </source>
</evidence>
<dbReference type="EC" id="3.2.1.55" evidence="4"/>
<evidence type="ECO:0000256" key="4">
    <source>
        <dbReference type="ARBA" id="ARBA00012670"/>
    </source>
</evidence>
<keyword evidence="5" id="KW-0378">Hydrolase</keyword>
<evidence type="ECO:0000256" key="3">
    <source>
        <dbReference type="ARBA" id="ARBA00011165"/>
    </source>
</evidence>
<evidence type="ECO:0000256" key="5">
    <source>
        <dbReference type="ARBA" id="ARBA00022801"/>
    </source>
</evidence>
<dbReference type="PANTHER" id="PTHR43576">
    <property type="entry name" value="ALPHA-L-ARABINOFURANOSIDASE C-RELATED"/>
    <property type="match status" value="1"/>
</dbReference>
<dbReference type="InterPro" id="IPR013780">
    <property type="entry name" value="Glyco_hydro_b"/>
</dbReference>
<keyword evidence="10" id="KW-1185">Reference proteome</keyword>
<sequence>MTRARITLDRDFTAGPVPRRLFGSFVEHMGRCVYTGIFEPGHPAADERGFRSDVLDLVRELGPSVVRYPGGNFVSGYAWEDGVGPREQRPVRLDGAWHTVETNAFGLHEFVDWARAAGVEVMEAVNLGTRGVEAARALVEYANHPGGTAWSDLRRRNGHEEPFDIRLWCLGNEMDGPWQMGQKTAEEYGRIATEAAKAMRLVDPTIELVACGSSNSGMPTFGAWEHTVLRHAYEYVDYVSAHAYYQEVEGDHGSFLASAVDTDHFVESVVATADAVRAAGKHRKRINLSFDEWNVWYQTGRETPDQPHVIGRDAVWREHPRIIEDEYGVTDAVVVGTLLNSLLRHGDRVKVANQAQLVNVIAPIRAEAGGPAWRQTIFWPFARTAALARGEILRPAVRSDRYEAARFGDVDLVDVAATWDEENGRVALFLAHRGLDEPADVDLTLRGWSLGRVVRSEVLDVPEGGDRWTANTQDRPDAVGLRGLDDVRVDGAGVALRLPPLSWAVVELEATPA</sequence>
<dbReference type="KEGG" id="celz:E5225_02590"/>
<evidence type="ECO:0000259" key="8">
    <source>
        <dbReference type="SMART" id="SM00813"/>
    </source>
</evidence>
<dbReference type="InterPro" id="IPR055235">
    <property type="entry name" value="ASD1_cat"/>
</dbReference>
<dbReference type="GO" id="GO:0000272">
    <property type="term" value="P:polysaccharide catabolic process"/>
    <property type="evidence" value="ECO:0007669"/>
    <property type="project" value="TreeGrafter"/>
</dbReference>
<proteinExistence type="inferred from homology"/>
<dbReference type="InterPro" id="IPR010720">
    <property type="entry name" value="Alpha-L-AF_C"/>
</dbReference>
<dbReference type="SUPFAM" id="SSF51445">
    <property type="entry name" value="(Trans)glycosidases"/>
    <property type="match status" value="1"/>
</dbReference>
<evidence type="ECO:0000313" key="9">
    <source>
        <dbReference type="EMBL" id="QCB92605.1"/>
    </source>
</evidence>
<keyword evidence="6" id="KW-0119">Carbohydrate metabolism</keyword>
<dbReference type="RefSeq" id="WP_135973157.1">
    <property type="nucleotide sequence ID" value="NZ_CP039291.1"/>
</dbReference>
<dbReference type="Pfam" id="PF06964">
    <property type="entry name" value="Alpha-L-AF_C"/>
    <property type="match status" value="1"/>
</dbReference>
<evidence type="ECO:0000256" key="6">
    <source>
        <dbReference type="ARBA" id="ARBA00023277"/>
    </source>
</evidence>
<dbReference type="Proteomes" id="UP000296469">
    <property type="component" value="Chromosome"/>
</dbReference>
<reference evidence="9 10" key="1">
    <citation type="submission" date="2019-04" db="EMBL/GenBank/DDBJ databases">
        <title>Isolation and identification of Cellulomonas shaoxiangyii sp. Nov. isolated from feces of the Tibetan antelopes (Pantholops hodgsonii) in the Qinghai-Tibet plateau of China.</title>
        <authorList>
            <person name="Tian Z."/>
        </authorList>
    </citation>
    <scope>NUCLEOTIDE SEQUENCE [LARGE SCALE GENOMIC DNA]</scope>
    <source>
        <strain evidence="9 10">Z28</strain>
    </source>
</reference>
<dbReference type="AlphaFoldDB" id="A0A4V1CMD9"/>
<dbReference type="GO" id="GO:0046373">
    <property type="term" value="P:L-arabinose metabolic process"/>
    <property type="evidence" value="ECO:0007669"/>
    <property type="project" value="InterPro"/>
</dbReference>
<dbReference type="Pfam" id="PF22848">
    <property type="entry name" value="ASD1_dom"/>
    <property type="match status" value="1"/>
</dbReference>
<evidence type="ECO:0000313" key="10">
    <source>
        <dbReference type="Proteomes" id="UP000296469"/>
    </source>
</evidence>
<dbReference type="OrthoDB" id="9758333at2"/>
<dbReference type="SUPFAM" id="SSF51011">
    <property type="entry name" value="Glycosyl hydrolase domain"/>
    <property type="match status" value="1"/>
</dbReference>
<comment type="catalytic activity">
    <reaction evidence="1">
        <text>Hydrolysis of terminal non-reducing alpha-L-arabinofuranoside residues in alpha-L-arabinosides.</text>
        <dbReference type="EC" id="3.2.1.55"/>
    </reaction>
</comment>
<comment type="similarity">
    <text evidence="2">Belongs to the glycosyl hydrolase 51 family.</text>
</comment>
<dbReference type="Gene3D" id="3.20.20.80">
    <property type="entry name" value="Glycosidases"/>
    <property type="match status" value="1"/>
</dbReference>
<feature type="domain" description="Alpha-L-arabinofuranosidase C-terminal" evidence="8">
    <location>
        <begin position="291"/>
        <end position="502"/>
    </location>
</feature>
<accession>A0A4V1CMD9</accession>
<evidence type="ECO:0000256" key="2">
    <source>
        <dbReference type="ARBA" id="ARBA00007186"/>
    </source>
</evidence>
<dbReference type="SMART" id="SM00813">
    <property type="entry name" value="Alpha-L-AF_C"/>
    <property type="match status" value="1"/>
</dbReference>
<comment type="subunit">
    <text evidence="3">Homohexamer; trimer of dimers.</text>
</comment>
<keyword evidence="7" id="KW-0326">Glycosidase</keyword>
<protein>
    <recommendedName>
        <fullName evidence="4">non-reducing end alpha-L-arabinofuranosidase</fullName>
        <ecNumber evidence="4">3.2.1.55</ecNumber>
    </recommendedName>
</protein>
<dbReference type="PANTHER" id="PTHR43576:SF3">
    <property type="entry name" value="ALPHA-L-ARABINOFURANOSIDASE C"/>
    <property type="match status" value="1"/>
</dbReference>
<dbReference type="EMBL" id="CP039291">
    <property type="protein sequence ID" value="QCB92605.1"/>
    <property type="molecule type" value="Genomic_DNA"/>
</dbReference>
<gene>
    <name evidence="9" type="ORF">E5225_02590</name>
</gene>
<dbReference type="GO" id="GO:0046556">
    <property type="term" value="F:alpha-L-arabinofuranosidase activity"/>
    <property type="evidence" value="ECO:0007669"/>
    <property type="project" value="UniProtKB-EC"/>
</dbReference>
<evidence type="ECO:0000256" key="7">
    <source>
        <dbReference type="ARBA" id="ARBA00023295"/>
    </source>
</evidence>
<organism evidence="9 10">
    <name type="scientific">Cellulomonas shaoxiangyii</name>
    <dbReference type="NCBI Taxonomy" id="2566013"/>
    <lineage>
        <taxon>Bacteria</taxon>
        <taxon>Bacillati</taxon>
        <taxon>Actinomycetota</taxon>
        <taxon>Actinomycetes</taxon>
        <taxon>Micrococcales</taxon>
        <taxon>Cellulomonadaceae</taxon>
        <taxon>Cellulomonas</taxon>
    </lineage>
</organism>